<evidence type="ECO:0000313" key="2">
    <source>
        <dbReference type="EMBL" id="KAH3872361.1"/>
    </source>
</evidence>
<sequence length="85" mass="9081">MRHQCVLLPGIVCSAFDSVLLPGIVCSVFDRTLLPGLIQLGYRSLLLGIVCSGIYSLLPGLIQLGKLLSTSGIDTARVSTVYFRA</sequence>
<reference evidence="2" key="1">
    <citation type="journal article" date="2019" name="bioRxiv">
        <title>The Genome of the Zebra Mussel, Dreissena polymorpha: A Resource for Invasive Species Research.</title>
        <authorList>
            <person name="McCartney M.A."/>
            <person name="Auch B."/>
            <person name="Kono T."/>
            <person name="Mallez S."/>
            <person name="Zhang Y."/>
            <person name="Obille A."/>
            <person name="Becker A."/>
            <person name="Abrahante J.E."/>
            <person name="Garbe J."/>
            <person name="Badalamenti J.P."/>
            <person name="Herman A."/>
            <person name="Mangelson H."/>
            <person name="Liachko I."/>
            <person name="Sullivan S."/>
            <person name="Sone E.D."/>
            <person name="Koren S."/>
            <person name="Silverstein K.A.T."/>
            <person name="Beckman K.B."/>
            <person name="Gohl D.M."/>
        </authorList>
    </citation>
    <scope>NUCLEOTIDE SEQUENCE</scope>
    <source>
        <strain evidence="2">Duluth1</strain>
        <tissue evidence="2">Whole animal</tissue>
    </source>
</reference>
<comment type="caution">
    <text evidence="2">The sequence shown here is derived from an EMBL/GenBank/DDBJ whole genome shotgun (WGS) entry which is preliminary data.</text>
</comment>
<name>A0A9D4M9X7_DREPO</name>
<dbReference type="AlphaFoldDB" id="A0A9D4M9X7"/>
<gene>
    <name evidence="2" type="ORF">DPMN_035577</name>
</gene>
<protein>
    <submittedName>
        <fullName evidence="2">Uncharacterized protein</fullName>
    </submittedName>
</protein>
<evidence type="ECO:0000256" key="1">
    <source>
        <dbReference type="SAM" id="Phobius"/>
    </source>
</evidence>
<feature type="transmembrane region" description="Helical" evidence="1">
    <location>
        <begin position="6"/>
        <end position="28"/>
    </location>
</feature>
<dbReference type="Proteomes" id="UP000828390">
    <property type="component" value="Unassembled WGS sequence"/>
</dbReference>
<keyword evidence="1" id="KW-1133">Transmembrane helix</keyword>
<keyword evidence="1" id="KW-0812">Transmembrane</keyword>
<proteinExistence type="predicted"/>
<evidence type="ECO:0000313" key="3">
    <source>
        <dbReference type="Proteomes" id="UP000828390"/>
    </source>
</evidence>
<feature type="transmembrane region" description="Helical" evidence="1">
    <location>
        <begin position="40"/>
        <end position="58"/>
    </location>
</feature>
<reference evidence="2" key="2">
    <citation type="submission" date="2020-11" db="EMBL/GenBank/DDBJ databases">
        <authorList>
            <person name="McCartney M.A."/>
            <person name="Auch B."/>
            <person name="Kono T."/>
            <person name="Mallez S."/>
            <person name="Becker A."/>
            <person name="Gohl D.M."/>
            <person name="Silverstein K.A.T."/>
            <person name="Koren S."/>
            <person name="Bechman K.B."/>
            <person name="Herman A."/>
            <person name="Abrahante J.E."/>
            <person name="Garbe J."/>
        </authorList>
    </citation>
    <scope>NUCLEOTIDE SEQUENCE</scope>
    <source>
        <strain evidence="2">Duluth1</strain>
        <tissue evidence="2">Whole animal</tissue>
    </source>
</reference>
<accession>A0A9D4M9X7</accession>
<keyword evidence="3" id="KW-1185">Reference proteome</keyword>
<keyword evidence="1" id="KW-0472">Membrane</keyword>
<organism evidence="2 3">
    <name type="scientific">Dreissena polymorpha</name>
    <name type="common">Zebra mussel</name>
    <name type="synonym">Mytilus polymorpha</name>
    <dbReference type="NCBI Taxonomy" id="45954"/>
    <lineage>
        <taxon>Eukaryota</taxon>
        <taxon>Metazoa</taxon>
        <taxon>Spiralia</taxon>
        <taxon>Lophotrochozoa</taxon>
        <taxon>Mollusca</taxon>
        <taxon>Bivalvia</taxon>
        <taxon>Autobranchia</taxon>
        <taxon>Heteroconchia</taxon>
        <taxon>Euheterodonta</taxon>
        <taxon>Imparidentia</taxon>
        <taxon>Neoheterodontei</taxon>
        <taxon>Myida</taxon>
        <taxon>Dreissenoidea</taxon>
        <taxon>Dreissenidae</taxon>
        <taxon>Dreissena</taxon>
    </lineage>
</organism>
<dbReference type="EMBL" id="JAIWYP010000002">
    <property type="protein sequence ID" value="KAH3872361.1"/>
    <property type="molecule type" value="Genomic_DNA"/>
</dbReference>